<sequence length="333" mass="37338" precursor="true">MFKYLFIAVLTFSALTALAETCSYSDCHSDIISGKNVHSPAGEGSCLDCHMADDSLIAAHEEDPETHKSFEAPVSDGEVLCFMCHEDNKTVKKYVHGPVAAGDCTACHDPHSSDNKYQLKENTQQLCLRCHTEKNESMTIAHKHQPVLEDCTTCHNPHNSDHEMFLEKDISELCFDCHSDIGERVTKMEYVHAPVEADGCPACHNVHGSENPYILYDYFPESFYNDYKQGLYKLCFECHDDSKLSKEGDTGFRNGDQNLHWVHVTMEKKGRSCKACHEVHASSQPLHIRAKVPFGSSGWELPIKFTQSENGGSCVVGCHKKKAYDRETPAENK</sequence>
<dbReference type="InParanoid" id="D4H5F7"/>
<dbReference type="eggNOG" id="COG3005">
    <property type="taxonomic scope" value="Bacteria"/>
</dbReference>
<feature type="chain" id="PRO_5003058242" evidence="1">
    <location>
        <begin position="20"/>
        <end position="333"/>
    </location>
</feature>
<accession>D4H5F7</accession>
<dbReference type="PANTHER" id="PTHR39425">
    <property type="entry name" value="LIPOPROTEIN CYTOCHROME C"/>
    <property type="match status" value="1"/>
</dbReference>
<dbReference type="STRING" id="522772.Dacet_0797"/>
<reference evidence="3 4" key="1">
    <citation type="journal article" date="2010" name="Stand. Genomic Sci.">
        <title>Complete genome sequence of Denitrovibrio acetiphilus type strain (N2460).</title>
        <authorList>
            <person name="Kiss H."/>
            <person name="Lang E."/>
            <person name="Lapidus A."/>
            <person name="Copeland A."/>
            <person name="Nolan M."/>
            <person name="Glavina Del Rio T."/>
            <person name="Chen F."/>
            <person name="Lucas S."/>
            <person name="Tice H."/>
            <person name="Cheng J.F."/>
            <person name="Han C."/>
            <person name="Goodwin L."/>
            <person name="Pitluck S."/>
            <person name="Liolios K."/>
            <person name="Pati A."/>
            <person name="Ivanova N."/>
            <person name="Mavromatis K."/>
            <person name="Chen A."/>
            <person name="Palaniappan K."/>
            <person name="Land M."/>
            <person name="Hauser L."/>
            <person name="Chang Y.J."/>
            <person name="Jeffries C.D."/>
            <person name="Detter J.C."/>
            <person name="Brettin T."/>
            <person name="Spring S."/>
            <person name="Rohde M."/>
            <person name="Goker M."/>
            <person name="Woyke T."/>
            <person name="Bristow J."/>
            <person name="Eisen J.A."/>
            <person name="Markowitz V."/>
            <person name="Hugenholtz P."/>
            <person name="Kyrpides N.C."/>
            <person name="Klenk H.P."/>
        </authorList>
    </citation>
    <scope>NUCLEOTIDE SEQUENCE [LARGE SCALE GENOMIC DNA]</scope>
    <source>
        <strain evidence="4">DSM 12809 / NBRC 114555 / N2460</strain>
    </source>
</reference>
<dbReference type="Gene3D" id="1.10.1130.10">
    <property type="entry name" value="Flavocytochrome C3, Chain A"/>
    <property type="match status" value="3"/>
</dbReference>
<evidence type="ECO:0000259" key="2">
    <source>
        <dbReference type="Pfam" id="PF09699"/>
    </source>
</evidence>
<dbReference type="OrthoDB" id="9783375at2"/>
<organism evidence="3 4">
    <name type="scientific">Denitrovibrio acetiphilus (strain DSM 12809 / NBRC 114555 / N2460)</name>
    <dbReference type="NCBI Taxonomy" id="522772"/>
    <lineage>
        <taxon>Bacteria</taxon>
        <taxon>Pseudomonadati</taxon>
        <taxon>Deferribacterota</taxon>
        <taxon>Deferribacteres</taxon>
        <taxon>Deferribacterales</taxon>
        <taxon>Geovibrionaceae</taxon>
        <taxon>Denitrovibrio</taxon>
    </lineage>
</organism>
<feature type="domain" description="Doubled CXXCH motif" evidence="2">
    <location>
        <begin position="192"/>
        <end position="243"/>
    </location>
</feature>
<dbReference type="PANTHER" id="PTHR39425:SF1">
    <property type="entry name" value="CYTOCHROME C7-LIKE DOMAIN-CONTAINING PROTEIN"/>
    <property type="match status" value="1"/>
</dbReference>
<dbReference type="InterPro" id="IPR036280">
    <property type="entry name" value="Multihaem_cyt_sf"/>
</dbReference>
<keyword evidence="4" id="KW-1185">Reference proteome</keyword>
<dbReference type="SUPFAM" id="SSF48695">
    <property type="entry name" value="Multiheme cytochromes"/>
    <property type="match status" value="1"/>
</dbReference>
<dbReference type="KEGG" id="dap:Dacet_0797"/>
<dbReference type="Proteomes" id="UP000002012">
    <property type="component" value="Chromosome"/>
</dbReference>
<name>D4H5F7_DENA2</name>
<proteinExistence type="predicted"/>
<evidence type="ECO:0000256" key="1">
    <source>
        <dbReference type="SAM" id="SignalP"/>
    </source>
</evidence>
<dbReference type="AlphaFoldDB" id="D4H5F7"/>
<keyword evidence="1" id="KW-0732">Signal</keyword>
<feature type="domain" description="Doubled CXXCH motif" evidence="2">
    <location>
        <begin position="144"/>
        <end position="180"/>
    </location>
</feature>
<dbReference type="EMBL" id="CP001968">
    <property type="protein sequence ID" value="ADD67577.1"/>
    <property type="molecule type" value="Genomic_DNA"/>
</dbReference>
<feature type="domain" description="Doubled CXXCH motif" evidence="2">
    <location>
        <begin position="38"/>
        <end position="89"/>
    </location>
</feature>
<dbReference type="PaxDb" id="522772-Dacet_0797"/>
<dbReference type="NCBIfam" id="TIGR01905">
    <property type="entry name" value="paired_CXXCH_1"/>
    <property type="match status" value="3"/>
</dbReference>
<feature type="signal peptide" evidence="1">
    <location>
        <begin position="1"/>
        <end position="19"/>
    </location>
</feature>
<feature type="domain" description="Doubled CXXCH motif" evidence="2">
    <location>
        <begin position="96"/>
        <end position="135"/>
    </location>
</feature>
<gene>
    <name evidence="3" type="ordered locus">Dacet_0797</name>
</gene>
<evidence type="ECO:0000313" key="4">
    <source>
        <dbReference type="Proteomes" id="UP000002012"/>
    </source>
</evidence>
<protein>
    <submittedName>
        <fullName evidence="3">Cytochrome C family protein</fullName>
    </submittedName>
</protein>
<evidence type="ECO:0000313" key="3">
    <source>
        <dbReference type="EMBL" id="ADD67577.1"/>
    </source>
</evidence>
<dbReference type="Pfam" id="PF09699">
    <property type="entry name" value="Paired_CXXCH_1"/>
    <property type="match status" value="4"/>
</dbReference>
<dbReference type="RefSeq" id="WP_013010109.1">
    <property type="nucleotide sequence ID" value="NC_013943.1"/>
</dbReference>
<dbReference type="HOGENOM" id="CLU_051321_0_0_0"/>
<dbReference type="InterPro" id="IPR010177">
    <property type="entry name" value="Paired_CXXCH_1"/>
</dbReference>